<reference evidence="2" key="1">
    <citation type="submission" date="2013-11" db="EMBL/GenBank/DDBJ databases">
        <title>The Genome Sequence of Phytophthora parasitica CHvinca01.</title>
        <authorList>
            <consortium name="The Broad Institute Genomics Platform"/>
            <person name="Russ C."/>
            <person name="Tyler B."/>
            <person name="Panabieres F."/>
            <person name="Shan W."/>
            <person name="Tripathy S."/>
            <person name="Grunwald N."/>
            <person name="Machado M."/>
            <person name="Johnson C.S."/>
            <person name="Arredondo F."/>
            <person name="Hong C."/>
            <person name="Coffey M."/>
            <person name="Young S.K."/>
            <person name="Zeng Q."/>
            <person name="Gargeya S."/>
            <person name="Fitzgerald M."/>
            <person name="Abouelleil A."/>
            <person name="Alvarado L."/>
            <person name="Chapman S.B."/>
            <person name="Gainer-Dewar J."/>
            <person name="Goldberg J."/>
            <person name="Griggs A."/>
            <person name="Gujja S."/>
            <person name="Hansen M."/>
            <person name="Howarth C."/>
            <person name="Imamovic A."/>
            <person name="Ireland A."/>
            <person name="Larimer J."/>
            <person name="McCowan C."/>
            <person name="Murphy C."/>
            <person name="Pearson M."/>
            <person name="Poon T.W."/>
            <person name="Priest M."/>
            <person name="Roberts A."/>
            <person name="Saif S."/>
            <person name="Shea T."/>
            <person name="Sykes S."/>
            <person name="Wortman J."/>
            <person name="Nusbaum C."/>
            <person name="Birren B."/>
        </authorList>
    </citation>
    <scope>NUCLEOTIDE SEQUENCE [LARGE SCALE GENOMIC DNA]</scope>
    <source>
        <strain evidence="2">CHvinca01</strain>
    </source>
</reference>
<dbReference type="AlphaFoldDB" id="W2GZL6"/>
<dbReference type="EMBL" id="KI679408">
    <property type="protein sequence ID" value="ETL94352.1"/>
    <property type="molecule type" value="Genomic_DNA"/>
</dbReference>
<evidence type="ECO:0000313" key="1">
    <source>
        <dbReference type="EMBL" id="ETK87765.1"/>
    </source>
</evidence>
<dbReference type="EMBL" id="KI686065">
    <property type="protein sequence ID" value="ETK87765.1"/>
    <property type="molecule type" value="Genomic_DNA"/>
</dbReference>
<accession>W2GZL6</accession>
<reference evidence="1" key="2">
    <citation type="submission" date="2013-11" db="EMBL/GenBank/DDBJ databases">
        <title>The Genome Sequence of Phytophthora parasitica CJ02B3.</title>
        <authorList>
            <consortium name="The Broad Institute Genomics Platform"/>
            <person name="Russ C."/>
            <person name="Tyler B."/>
            <person name="Panabieres F."/>
            <person name="Shan W."/>
            <person name="Tripathy S."/>
            <person name="Grunwald N."/>
            <person name="Machado M."/>
            <person name="Johnson C.S."/>
            <person name="Arredondo F."/>
            <person name="Hong C."/>
            <person name="Coffey M."/>
            <person name="Young S.K."/>
            <person name="Zeng Q."/>
            <person name="Gargeya S."/>
            <person name="Fitzgerald M."/>
            <person name="Abouelleil A."/>
            <person name="Alvarado L."/>
            <person name="Chapman S.B."/>
            <person name="Gainer-Dewar J."/>
            <person name="Goldberg J."/>
            <person name="Griggs A."/>
            <person name="Gujja S."/>
            <person name="Hansen M."/>
            <person name="Howarth C."/>
            <person name="Imamovic A."/>
            <person name="Ireland A."/>
            <person name="Larimer J."/>
            <person name="McCowan C."/>
            <person name="Murphy C."/>
            <person name="Pearson M."/>
            <person name="Poon T.W."/>
            <person name="Priest M."/>
            <person name="Roberts A."/>
            <person name="Saif S."/>
            <person name="Shea T."/>
            <person name="Sykes S."/>
            <person name="Wortman J."/>
            <person name="Nusbaum C."/>
            <person name="Birren B."/>
        </authorList>
    </citation>
    <scope>NUCLEOTIDE SEQUENCE [LARGE SCALE GENOMIC DNA]</scope>
    <source>
        <strain evidence="1">CJ02B3</strain>
    </source>
</reference>
<sequence>MKSVSTSSQAQHCICEVALHHAAASLQNKDIPFL</sequence>
<organism evidence="1">
    <name type="scientific">Phytophthora nicotianae</name>
    <name type="common">Potato buckeye rot agent</name>
    <name type="synonym">Phytophthora parasitica</name>
    <dbReference type="NCBI Taxonomy" id="4792"/>
    <lineage>
        <taxon>Eukaryota</taxon>
        <taxon>Sar</taxon>
        <taxon>Stramenopiles</taxon>
        <taxon>Oomycota</taxon>
        <taxon>Peronosporomycetes</taxon>
        <taxon>Peronosporales</taxon>
        <taxon>Peronosporaceae</taxon>
        <taxon>Phytophthora</taxon>
    </lineage>
</organism>
<name>W2GZL6_PHYNI</name>
<gene>
    <name evidence="1" type="ORF">L915_07845</name>
    <name evidence="2" type="ORF">L917_07657</name>
</gene>
<proteinExistence type="predicted"/>
<evidence type="ECO:0000313" key="2">
    <source>
        <dbReference type="EMBL" id="ETL94352.1"/>
    </source>
</evidence>
<protein>
    <submittedName>
        <fullName evidence="1">Uncharacterized protein</fullName>
    </submittedName>
</protein>
<dbReference type="Proteomes" id="UP000054423">
    <property type="component" value="Unassembled WGS sequence"/>
</dbReference>
<dbReference type="Proteomes" id="UP000053236">
    <property type="component" value="Unassembled WGS sequence"/>
</dbReference>